<dbReference type="Proteomes" id="UP000663193">
    <property type="component" value="Chromosome 13"/>
</dbReference>
<name>A0A7U2FB52_PHANO</name>
<evidence type="ECO:0000256" key="1">
    <source>
        <dbReference type="SAM" id="SignalP"/>
    </source>
</evidence>
<gene>
    <name evidence="2" type="ORF">JI435_303370</name>
</gene>
<protein>
    <recommendedName>
        <fullName evidence="4">Secreted protein</fullName>
    </recommendedName>
</protein>
<evidence type="ECO:0000313" key="2">
    <source>
        <dbReference type="EMBL" id="QRD01813.1"/>
    </source>
</evidence>
<dbReference type="EMBL" id="CP069035">
    <property type="protein sequence ID" value="QRD01813.1"/>
    <property type="molecule type" value="Genomic_DNA"/>
</dbReference>
<reference evidence="3" key="1">
    <citation type="journal article" date="2021" name="BMC Genomics">
        <title>Chromosome-level genome assembly and manually-curated proteome of model necrotroph Parastagonospora nodorum Sn15 reveals a genome-wide trove of candidate effector homologs, and redundancy of virulence-related functions within an accessory chromosome.</title>
        <authorList>
            <person name="Bertazzoni S."/>
            <person name="Jones D.A.B."/>
            <person name="Phan H.T."/>
            <person name="Tan K.-C."/>
            <person name="Hane J.K."/>
        </authorList>
    </citation>
    <scope>NUCLEOTIDE SEQUENCE [LARGE SCALE GENOMIC DNA]</scope>
    <source>
        <strain evidence="3">SN15 / ATCC MYA-4574 / FGSC 10173)</strain>
    </source>
</reference>
<evidence type="ECO:0008006" key="4">
    <source>
        <dbReference type="Google" id="ProtNLM"/>
    </source>
</evidence>
<accession>A0A7U2FB52</accession>
<feature type="chain" id="PRO_5030691794" description="Secreted protein" evidence="1">
    <location>
        <begin position="21"/>
        <end position="89"/>
    </location>
</feature>
<keyword evidence="3" id="KW-1185">Reference proteome</keyword>
<organism evidence="2 3">
    <name type="scientific">Phaeosphaeria nodorum (strain SN15 / ATCC MYA-4574 / FGSC 10173)</name>
    <name type="common">Glume blotch fungus</name>
    <name type="synonym">Parastagonospora nodorum</name>
    <dbReference type="NCBI Taxonomy" id="321614"/>
    <lineage>
        <taxon>Eukaryota</taxon>
        <taxon>Fungi</taxon>
        <taxon>Dikarya</taxon>
        <taxon>Ascomycota</taxon>
        <taxon>Pezizomycotina</taxon>
        <taxon>Dothideomycetes</taxon>
        <taxon>Pleosporomycetidae</taxon>
        <taxon>Pleosporales</taxon>
        <taxon>Pleosporineae</taxon>
        <taxon>Phaeosphaeriaceae</taxon>
        <taxon>Parastagonospora</taxon>
    </lineage>
</organism>
<dbReference type="AlphaFoldDB" id="A0A7U2FB52"/>
<sequence length="89" mass="10109">MAHSLAIMIIFATFTFRIDSRCILEGTACRIGPKIEHSAPSPHHTVMFDLALRCATQRQRVHTNLVQVSFRLTTIAKVCLRRGRYQVAK</sequence>
<evidence type="ECO:0000313" key="3">
    <source>
        <dbReference type="Proteomes" id="UP000663193"/>
    </source>
</evidence>
<dbReference type="VEuPathDB" id="FungiDB:JI435_303370"/>
<keyword evidence="1" id="KW-0732">Signal</keyword>
<feature type="signal peptide" evidence="1">
    <location>
        <begin position="1"/>
        <end position="20"/>
    </location>
</feature>
<proteinExistence type="predicted"/>